<dbReference type="AlphaFoldDB" id="A0A147F5D3"/>
<keyword evidence="3 8" id="KW-0812">Transmembrane</keyword>
<sequence>MVNEWIRHADAKAGVTLAFTGVLATMLFNLVKDFHSRTVCSDVVVIASCILLVVTGGLCAWTLTPRMSDKDTDNLAINRLFYASISKNFKGDRRKYIDVLHTLTADPDELTRDIAHQIHANAEIATTKSKWVKWAIRTAVAAGVAVALLAIIVAT</sequence>
<evidence type="ECO:0000256" key="4">
    <source>
        <dbReference type="ARBA" id="ARBA00022741"/>
    </source>
</evidence>
<evidence type="ECO:0000256" key="7">
    <source>
        <dbReference type="ARBA" id="ARBA00023136"/>
    </source>
</evidence>
<dbReference type="PATRIC" id="fig|2033.7.peg.3483"/>
<evidence type="ECO:0000256" key="8">
    <source>
        <dbReference type="SAM" id="Phobius"/>
    </source>
</evidence>
<proteinExistence type="predicted"/>
<dbReference type="GO" id="GO:0000166">
    <property type="term" value="F:nucleotide binding"/>
    <property type="evidence" value="ECO:0007669"/>
    <property type="project" value="UniProtKB-KW"/>
</dbReference>
<keyword evidence="2" id="KW-1003">Cell membrane</keyword>
<evidence type="ECO:0000256" key="3">
    <source>
        <dbReference type="ARBA" id="ARBA00022692"/>
    </source>
</evidence>
<feature type="transmembrane region" description="Helical" evidence="8">
    <location>
        <begin position="43"/>
        <end position="63"/>
    </location>
</feature>
<dbReference type="Proteomes" id="UP000072189">
    <property type="component" value="Unassembled WGS sequence"/>
</dbReference>
<protein>
    <recommendedName>
        <fullName evidence="9">Pycsar effector protein domain-containing protein</fullName>
    </recommendedName>
</protein>
<feature type="transmembrane region" description="Helical" evidence="8">
    <location>
        <begin position="134"/>
        <end position="154"/>
    </location>
</feature>
<evidence type="ECO:0000256" key="5">
    <source>
        <dbReference type="ARBA" id="ARBA00022989"/>
    </source>
</evidence>
<name>A0A147F5D3_MICTE</name>
<dbReference type="InterPro" id="IPR043760">
    <property type="entry name" value="PycTM_dom"/>
</dbReference>
<reference evidence="10 11" key="1">
    <citation type="journal article" date="2016" name="Front. Microbiol.">
        <title>Genomic Resource of Rice Seed Associated Bacteria.</title>
        <authorList>
            <person name="Midha S."/>
            <person name="Bansal K."/>
            <person name="Sharma S."/>
            <person name="Kumar N."/>
            <person name="Patil P.P."/>
            <person name="Chaudhry V."/>
            <person name="Patil P.B."/>
        </authorList>
    </citation>
    <scope>NUCLEOTIDE SEQUENCE [LARGE SCALE GENOMIC DNA]</scope>
    <source>
        <strain evidence="10 11">RSA3</strain>
    </source>
</reference>
<comment type="subcellular location">
    <subcellularLocation>
        <location evidence="1">Cell membrane</location>
    </subcellularLocation>
</comment>
<feature type="transmembrane region" description="Helical" evidence="8">
    <location>
        <begin position="12"/>
        <end position="31"/>
    </location>
</feature>
<dbReference type="EMBL" id="LDRV01000087">
    <property type="protein sequence ID" value="KTS09416.1"/>
    <property type="molecule type" value="Genomic_DNA"/>
</dbReference>
<keyword evidence="6" id="KW-0051">Antiviral defense</keyword>
<comment type="caution">
    <text evidence="10">The sequence shown here is derived from an EMBL/GenBank/DDBJ whole genome shotgun (WGS) entry which is preliminary data.</text>
</comment>
<evidence type="ECO:0000313" key="10">
    <source>
        <dbReference type="EMBL" id="KTS09416.1"/>
    </source>
</evidence>
<dbReference type="Pfam" id="PF18967">
    <property type="entry name" value="PycTM"/>
    <property type="match status" value="1"/>
</dbReference>
<evidence type="ECO:0000256" key="6">
    <source>
        <dbReference type="ARBA" id="ARBA00023118"/>
    </source>
</evidence>
<gene>
    <name evidence="10" type="ORF">RSA3_13385</name>
</gene>
<evidence type="ECO:0000313" key="11">
    <source>
        <dbReference type="Proteomes" id="UP000072189"/>
    </source>
</evidence>
<evidence type="ECO:0000256" key="2">
    <source>
        <dbReference type="ARBA" id="ARBA00022475"/>
    </source>
</evidence>
<keyword evidence="7 8" id="KW-0472">Membrane</keyword>
<evidence type="ECO:0000259" key="9">
    <source>
        <dbReference type="Pfam" id="PF18967"/>
    </source>
</evidence>
<keyword evidence="5 8" id="KW-1133">Transmembrane helix</keyword>
<keyword evidence="4" id="KW-0547">Nucleotide-binding</keyword>
<dbReference type="GO" id="GO:0005886">
    <property type="term" value="C:plasma membrane"/>
    <property type="evidence" value="ECO:0007669"/>
    <property type="project" value="UniProtKB-SubCell"/>
</dbReference>
<feature type="domain" description="Pycsar effector protein" evidence="9">
    <location>
        <begin position="2"/>
        <end position="152"/>
    </location>
</feature>
<evidence type="ECO:0000256" key="1">
    <source>
        <dbReference type="ARBA" id="ARBA00004236"/>
    </source>
</evidence>
<organism evidence="10 11">
    <name type="scientific">Microbacterium testaceum</name>
    <name type="common">Aureobacterium testaceum</name>
    <name type="synonym">Brevibacterium testaceum</name>
    <dbReference type="NCBI Taxonomy" id="2033"/>
    <lineage>
        <taxon>Bacteria</taxon>
        <taxon>Bacillati</taxon>
        <taxon>Actinomycetota</taxon>
        <taxon>Actinomycetes</taxon>
        <taxon>Micrococcales</taxon>
        <taxon>Microbacteriaceae</taxon>
        <taxon>Microbacterium</taxon>
    </lineage>
</organism>
<accession>A0A147F5D3</accession>
<dbReference type="GO" id="GO:0051607">
    <property type="term" value="P:defense response to virus"/>
    <property type="evidence" value="ECO:0007669"/>
    <property type="project" value="UniProtKB-KW"/>
</dbReference>